<accession>A0ABU5E5M8</accession>
<gene>
    <name evidence="11" type="ORF">SMD27_01525</name>
</gene>
<evidence type="ECO:0000256" key="2">
    <source>
        <dbReference type="ARBA" id="ARBA00022670"/>
    </source>
</evidence>
<comment type="cofactor">
    <cofactor evidence="1">
        <name>Zn(2+)</name>
        <dbReference type="ChEBI" id="CHEBI:29105"/>
    </cofactor>
</comment>
<dbReference type="PANTHER" id="PTHR21666">
    <property type="entry name" value="PEPTIDASE-RELATED"/>
    <property type="match status" value="1"/>
</dbReference>
<dbReference type="CDD" id="cd12797">
    <property type="entry name" value="M23_peptidase"/>
    <property type="match status" value="1"/>
</dbReference>
<evidence type="ECO:0000256" key="5">
    <source>
        <dbReference type="ARBA" id="ARBA00022833"/>
    </source>
</evidence>
<keyword evidence="7" id="KW-0175">Coiled coil</keyword>
<evidence type="ECO:0000256" key="4">
    <source>
        <dbReference type="ARBA" id="ARBA00022801"/>
    </source>
</evidence>
<feature type="signal peptide" evidence="9">
    <location>
        <begin position="1"/>
        <end position="24"/>
    </location>
</feature>
<reference evidence="11 12" key="1">
    <citation type="journal article" date="2016" name="Antonie Van Leeuwenhoek">
        <title>Dongia soli sp. nov., isolated from soil from Dokdo, Korea.</title>
        <authorList>
            <person name="Kim D.U."/>
            <person name="Lee H."/>
            <person name="Kim H."/>
            <person name="Kim S.G."/>
            <person name="Ka J.O."/>
        </authorList>
    </citation>
    <scope>NUCLEOTIDE SEQUENCE [LARGE SCALE GENOMIC DNA]</scope>
    <source>
        <strain evidence="11 12">D78</strain>
    </source>
</reference>
<proteinExistence type="predicted"/>
<dbReference type="InterPro" id="IPR050570">
    <property type="entry name" value="Cell_wall_metabolism_enzyme"/>
</dbReference>
<dbReference type="RefSeq" id="WP_320506573.1">
    <property type="nucleotide sequence ID" value="NZ_JAXCLW010000001.1"/>
</dbReference>
<dbReference type="Proteomes" id="UP001279642">
    <property type="component" value="Unassembled WGS sequence"/>
</dbReference>
<feature type="compositionally biased region" description="Low complexity" evidence="8">
    <location>
        <begin position="277"/>
        <end position="290"/>
    </location>
</feature>
<dbReference type="InterPro" id="IPR016047">
    <property type="entry name" value="M23ase_b-sheet_dom"/>
</dbReference>
<sequence>MRRRWLSAALLCGMAGILPCPGWAQSADDLQALQQKMQHGEEHAKELQEKAASLGNEISQLQAAMIKSAEAVQNAEEQASELEATLQTLTMEERDKDAALTKQQAQMTTTLVALERLSAQPAQAALFADRSAIDQARAARLLGLVVPQLDSRAAALKDELADLHDLHDQIIDRRDRLGQTLGQLAGENQRLAAMVEQKSRLQKSTLAESAAAQDRLKLLADQAESLKDLLDRLERAKQEEAAKAEKARQEAAQAEAARQEAAKKAARRPGNRNDNIPVPSSTVPSSAAPAGDMTESEQSAGTPGLTAAGKEANIKSARSARPFPPNGKGVMLPVRGSLAASFGAAVTEFGETKGIVLATRANAQVIAPFDGKVVFEGPFRSYGQILIIEHRGGYHTVLAGLGRVDAVVGQWLLAGEPVGVMGSSGIAATDQGTSGDAPGTSVQDHPKLYVELRHKGQPVDPAPWFGTLTRVDNSEGQ</sequence>
<keyword evidence="12" id="KW-1185">Reference proteome</keyword>
<evidence type="ECO:0000256" key="3">
    <source>
        <dbReference type="ARBA" id="ARBA00022723"/>
    </source>
</evidence>
<keyword evidence="5" id="KW-0862">Zinc</keyword>
<feature type="region of interest" description="Disordered" evidence="8">
    <location>
        <begin position="240"/>
        <end position="306"/>
    </location>
</feature>
<comment type="caution">
    <text evidence="11">The sequence shown here is derived from an EMBL/GenBank/DDBJ whole genome shotgun (WGS) entry which is preliminary data.</text>
</comment>
<keyword evidence="4" id="KW-0378">Hydrolase</keyword>
<evidence type="ECO:0000256" key="1">
    <source>
        <dbReference type="ARBA" id="ARBA00001947"/>
    </source>
</evidence>
<feature type="coiled-coil region" evidence="7">
    <location>
        <begin position="30"/>
        <end position="92"/>
    </location>
</feature>
<evidence type="ECO:0000313" key="12">
    <source>
        <dbReference type="Proteomes" id="UP001279642"/>
    </source>
</evidence>
<evidence type="ECO:0000313" key="11">
    <source>
        <dbReference type="EMBL" id="MDY0881513.1"/>
    </source>
</evidence>
<evidence type="ECO:0000259" key="10">
    <source>
        <dbReference type="Pfam" id="PF01551"/>
    </source>
</evidence>
<evidence type="ECO:0000256" key="7">
    <source>
        <dbReference type="SAM" id="Coils"/>
    </source>
</evidence>
<keyword evidence="9" id="KW-0732">Signal</keyword>
<protein>
    <submittedName>
        <fullName evidence="11">Peptidoglycan DD-metalloendopeptidase family protein</fullName>
    </submittedName>
</protein>
<dbReference type="Gene3D" id="2.70.70.10">
    <property type="entry name" value="Glucose Permease (Domain IIA)"/>
    <property type="match status" value="1"/>
</dbReference>
<feature type="chain" id="PRO_5047180386" evidence="9">
    <location>
        <begin position="25"/>
        <end position="477"/>
    </location>
</feature>
<dbReference type="SUPFAM" id="SSF51261">
    <property type="entry name" value="Duplicated hybrid motif"/>
    <property type="match status" value="1"/>
</dbReference>
<keyword evidence="3" id="KW-0479">Metal-binding</keyword>
<feature type="domain" description="M23ase beta-sheet core" evidence="10">
    <location>
        <begin position="352"/>
        <end position="461"/>
    </location>
</feature>
<keyword evidence="2" id="KW-0645">Protease</keyword>
<evidence type="ECO:0000256" key="9">
    <source>
        <dbReference type="SAM" id="SignalP"/>
    </source>
</evidence>
<dbReference type="PANTHER" id="PTHR21666:SF288">
    <property type="entry name" value="CELL DIVISION PROTEIN YTFB"/>
    <property type="match status" value="1"/>
</dbReference>
<feature type="compositionally biased region" description="Basic and acidic residues" evidence="8">
    <location>
        <begin position="240"/>
        <end position="249"/>
    </location>
</feature>
<dbReference type="Pfam" id="PF01551">
    <property type="entry name" value="Peptidase_M23"/>
    <property type="match status" value="1"/>
</dbReference>
<keyword evidence="6" id="KW-0482">Metalloprotease</keyword>
<dbReference type="InterPro" id="IPR011055">
    <property type="entry name" value="Dup_hybrid_motif"/>
</dbReference>
<dbReference type="EMBL" id="JAXCLW010000001">
    <property type="protein sequence ID" value="MDY0881513.1"/>
    <property type="molecule type" value="Genomic_DNA"/>
</dbReference>
<organism evidence="11 12">
    <name type="scientific">Dongia soli</name>
    <dbReference type="NCBI Taxonomy" id="600628"/>
    <lineage>
        <taxon>Bacteria</taxon>
        <taxon>Pseudomonadati</taxon>
        <taxon>Pseudomonadota</taxon>
        <taxon>Alphaproteobacteria</taxon>
        <taxon>Rhodospirillales</taxon>
        <taxon>Dongiaceae</taxon>
        <taxon>Dongia</taxon>
    </lineage>
</organism>
<evidence type="ECO:0000256" key="8">
    <source>
        <dbReference type="SAM" id="MobiDB-lite"/>
    </source>
</evidence>
<evidence type="ECO:0000256" key="6">
    <source>
        <dbReference type="ARBA" id="ARBA00023049"/>
    </source>
</evidence>
<name>A0ABU5E5M8_9PROT</name>